<dbReference type="Proteomes" id="UP001629744">
    <property type="component" value="Unassembled WGS sequence"/>
</dbReference>
<protein>
    <submittedName>
        <fullName evidence="2">Uncharacterized protein</fullName>
    </submittedName>
</protein>
<dbReference type="RefSeq" id="WP_348603375.1">
    <property type="nucleotide sequence ID" value="NZ_CP157276.1"/>
</dbReference>
<keyword evidence="1" id="KW-0732">Signal</keyword>
<evidence type="ECO:0000313" key="2">
    <source>
        <dbReference type="EMBL" id="MFM1729866.1"/>
    </source>
</evidence>
<evidence type="ECO:0000256" key="1">
    <source>
        <dbReference type="SAM" id="SignalP"/>
    </source>
</evidence>
<feature type="signal peptide" evidence="1">
    <location>
        <begin position="1"/>
        <end position="15"/>
    </location>
</feature>
<feature type="chain" id="PRO_5046560366" evidence="1">
    <location>
        <begin position="16"/>
        <end position="156"/>
    </location>
</feature>
<accession>A0ABW9FZ20</accession>
<evidence type="ECO:0000313" key="3">
    <source>
        <dbReference type="Proteomes" id="UP001629744"/>
    </source>
</evidence>
<dbReference type="EMBL" id="JBDLNU010000004">
    <property type="protein sequence ID" value="MFM1729866.1"/>
    <property type="molecule type" value="Genomic_DNA"/>
</dbReference>
<proteinExistence type="predicted"/>
<name>A0ABW9FZ20_9NOCA</name>
<gene>
    <name evidence="2" type="ORF">ABEU19_003383</name>
</gene>
<sequence>MAAAAALGFAGTAQAVAPVNAIPTADNTLCGNVYAGTWVENGAPPAGATALQGATVSATVYDKNNVAQTTQASSTNATGGYCITDTSGTLKSTVLAGGYAVLTATSLPAGHTINPPSSNPWATSGGQTKIDTGVFLAHQYGGLLSSKAYQFHFATT</sequence>
<organism evidence="2 3">
    <name type="scientific">Prescottella soli</name>
    <dbReference type="NCBI Taxonomy" id="1543852"/>
    <lineage>
        <taxon>Bacteria</taxon>
        <taxon>Bacillati</taxon>
        <taxon>Actinomycetota</taxon>
        <taxon>Actinomycetes</taxon>
        <taxon>Mycobacteriales</taxon>
        <taxon>Nocardiaceae</taxon>
        <taxon>Prescottella</taxon>
    </lineage>
</organism>
<comment type="caution">
    <text evidence="2">The sequence shown here is derived from an EMBL/GenBank/DDBJ whole genome shotgun (WGS) entry which is preliminary data.</text>
</comment>
<keyword evidence="3" id="KW-1185">Reference proteome</keyword>
<reference evidence="2 3" key="1">
    <citation type="submission" date="2023-11" db="EMBL/GenBank/DDBJ databases">
        <authorList>
            <person name="Val-Calvo J."/>
            <person name="Scortti M."/>
            <person name="Vazquez-Boland J."/>
        </authorList>
    </citation>
    <scope>NUCLEOTIDE SEQUENCE [LARGE SCALE GENOMIC DNA]</scope>
    <source>
        <strain evidence="2 3">DSM 46662</strain>
    </source>
</reference>